<accession>A0A9P8TIJ8</accession>
<evidence type="ECO:0008006" key="5">
    <source>
        <dbReference type="Google" id="ProtNLM"/>
    </source>
</evidence>
<dbReference type="Pfam" id="PF02782">
    <property type="entry name" value="FGGY_C"/>
    <property type="match status" value="1"/>
</dbReference>
<evidence type="ECO:0000259" key="2">
    <source>
        <dbReference type="Pfam" id="PF02782"/>
    </source>
</evidence>
<proteinExistence type="predicted"/>
<dbReference type="EMBL" id="JAEUBF010000159">
    <property type="protein sequence ID" value="KAH3680119.1"/>
    <property type="molecule type" value="Genomic_DNA"/>
</dbReference>
<dbReference type="Proteomes" id="UP000769528">
    <property type="component" value="Unassembled WGS sequence"/>
</dbReference>
<reference evidence="3" key="1">
    <citation type="journal article" date="2021" name="Open Biol.">
        <title>Shared evolutionary footprints suggest mitochondrial oxidative damage underlies multiple complex I losses in fungi.</title>
        <authorList>
            <person name="Schikora-Tamarit M.A."/>
            <person name="Marcet-Houben M."/>
            <person name="Nosek J."/>
            <person name="Gabaldon T."/>
        </authorList>
    </citation>
    <scope>NUCLEOTIDE SEQUENCE</scope>
    <source>
        <strain evidence="3">CBS6341</strain>
    </source>
</reference>
<feature type="domain" description="Carbohydrate kinase FGGY C-terminal" evidence="2">
    <location>
        <begin position="286"/>
        <end position="415"/>
    </location>
</feature>
<name>A0A9P8TIJ8_9ASCO</name>
<reference evidence="3" key="2">
    <citation type="submission" date="2021-01" db="EMBL/GenBank/DDBJ databases">
        <authorList>
            <person name="Schikora-Tamarit M.A."/>
        </authorList>
    </citation>
    <scope>NUCLEOTIDE SEQUENCE</scope>
    <source>
        <strain evidence="3">CBS6341</strain>
    </source>
</reference>
<keyword evidence="4" id="KW-1185">Reference proteome</keyword>
<dbReference type="Gene3D" id="3.30.420.40">
    <property type="match status" value="1"/>
</dbReference>
<gene>
    <name evidence="3" type="ORF">WICMUC_000520</name>
</gene>
<dbReference type="InterPro" id="IPR018484">
    <property type="entry name" value="FGGY_N"/>
</dbReference>
<dbReference type="Pfam" id="PF00370">
    <property type="entry name" value="FGGY_N"/>
    <property type="match status" value="1"/>
</dbReference>
<dbReference type="InterPro" id="IPR043129">
    <property type="entry name" value="ATPase_NBD"/>
</dbReference>
<evidence type="ECO:0000313" key="3">
    <source>
        <dbReference type="EMBL" id="KAH3680119.1"/>
    </source>
</evidence>
<dbReference type="Gene3D" id="1.20.58.2240">
    <property type="match status" value="1"/>
</dbReference>
<evidence type="ECO:0000259" key="1">
    <source>
        <dbReference type="Pfam" id="PF00370"/>
    </source>
</evidence>
<evidence type="ECO:0000313" key="4">
    <source>
        <dbReference type="Proteomes" id="UP000769528"/>
    </source>
</evidence>
<protein>
    <recommendedName>
        <fullName evidence="5">Carbohydrate kinase FGGY N-terminal domain-containing protein</fullName>
    </recommendedName>
</protein>
<dbReference type="PANTHER" id="PTHR43435">
    <property type="entry name" value="RIBULOKINASE"/>
    <property type="match status" value="1"/>
</dbReference>
<dbReference type="AlphaFoldDB" id="A0A9P8TIJ8"/>
<dbReference type="PANTHER" id="PTHR43435:SF1">
    <property type="entry name" value="PROTEIN MPA43"/>
    <property type="match status" value="1"/>
</dbReference>
<dbReference type="SUPFAM" id="SSF53067">
    <property type="entry name" value="Actin-like ATPase domain"/>
    <property type="match status" value="2"/>
</dbReference>
<dbReference type="GO" id="GO:0005737">
    <property type="term" value="C:cytoplasm"/>
    <property type="evidence" value="ECO:0007669"/>
    <property type="project" value="TreeGrafter"/>
</dbReference>
<sequence>MKRNLYAGIDVGSSSVRVGLLDDNGVLIDTYSEPITYYVNKENPSFVTQSSDEVWNATLKCLGILKNSIKESGYELVSVGCCATCSMVVMRNTTDGLVPYPVNYASDDENQNIVFWMDRRAQEQADFINNKLKHDKVLDKQGGAFIAEMGIPKVKYLIEHIPKEDIDDIVFFDLHDFISYKLGGSKTNNNFEINISNTKSQIALDGELKGWSSRFFKLIGLEQLAKDNFKAIGRVERNSNYTGFLGVPLAGTKIGKHENCTIGHGVIDSYGSWLASSGKSIEGTLTMVAGTSTCFIIGHTSNETVPGIWGPFEGIFSEYLVSTAGQSATGLLFQRLFESHPAFTQIQNHTGDDVFEIIEDKIKTIELETGKSIHFLTKNMHLYGDLLGNRTPYCDSGMRGVFYGESADTSLNDFIM</sequence>
<dbReference type="GO" id="GO:0019321">
    <property type="term" value="P:pentose metabolic process"/>
    <property type="evidence" value="ECO:0007669"/>
    <property type="project" value="TreeGrafter"/>
</dbReference>
<dbReference type="InterPro" id="IPR018485">
    <property type="entry name" value="FGGY_C"/>
</dbReference>
<comment type="caution">
    <text evidence="3">The sequence shown here is derived from an EMBL/GenBank/DDBJ whole genome shotgun (WGS) entry which is preliminary data.</text>
</comment>
<dbReference type="OrthoDB" id="203824at2759"/>
<dbReference type="GO" id="GO:0019150">
    <property type="term" value="F:D-ribulokinase activity"/>
    <property type="evidence" value="ECO:0007669"/>
    <property type="project" value="TreeGrafter"/>
</dbReference>
<organism evidence="3 4">
    <name type="scientific">Wickerhamomyces mucosus</name>
    <dbReference type="NCBI Taxonomy" id="1378264"/>
    <lineage>
        <taxon>Eukaryota</taxon>
        <taxon>Fungi</taxon>
        <taxon>Dikarya</taxon>
        <taxon>Ascomycota</taxon>
        <taxon>Saccharomycotina</taxon>
        <taxon>Saccharomycetes</taxon>
        <taxon>Phaffomycetales</taxon>
        <taxon>Wickerhamomycetaceae</taxon>
        <taxon>Wickerhamomyces</taxon>
    </lineage>
</organism>
<feature type="domain" description="Carbohydrate kinase FGGY N-terminal" evidence="1">
    <location>
        <begin position="6"/>
        <end position="223"/>
    </location>
</feature>